<evidence type="ECO:0000313" key="4">
    <source>
        <dbReference type="Proteomes" id="UP000663193"/>
    </source>
</evidence>
<proteinExistence type="predicted"/>
<keyword evidence="2" id="KW-1133">Transmembrane helix</keyword>
<dbReference type="VEuPathDB" id="FungiDB:JI435_104670"/>
<organism evidence="3 4">
    <name type="scientific">Phaeosphaeria nodorum (strain SN15 / ATCC MYA-4574 / FGSC 10173)</name>
    <name type="common">Glume blotch fungus</name>
    <name type="synonym">Parastagonospora nodorum</name>
    <dbReference type="NCBI Taxonomy" id="321614"/>
    <lineage>
        <taxon>Eukaryota</taxon>
        <taxon>Fungi</taxon>
        <taxon>Dikarya</taxon>
        <taxon>Ascomycota</taxon>
        <taxon>Pezizomycotina</taxon>
        <taxon>Dothideomycetes</taxon>
        <taxon>Pleosporomycetidae</taxon>
        <taxon>Pleosporales</taxon>
        <taxon>Pleosporineae</taxon>
        <taxon>Phaeosphaeriaceae</taxon>
        <taxon>Parastagonospora</taxon>
    </lineage>
</organism>
<evidence type="ECO:0000256" key="2">
    <source>
        <dbReference type="SAM" id="Phobius"/>
    </source>
</evidence>
<dbReference type="AlphaFoldDB" id="A0A7U2FJZ2"/>
<feature type="region of interest" description="Disordered" evidence="1">
    <location>
        <begin position="154"/>
        <end position="254"/>
    </location>
</feature>
<gene>
    <name evidence="3" type="ORF">JI435_104670</name>
</gene>
<dbReference type="Proteomes" id="UP000663193">
    <property type="component" value="Chromosome 17"/>
</dbReference>
<sequence>MTAPAQSYFASVNAQNTAACKAVSTPVSSGLSDGAKAGIGVGIPVALAVIGGIVYLLIKAGIIGGATAASTSAPAWSGVVGAGAAGGASAAGNTAPAWSGVTGTGGGGSSAPAWSGVTGGESSWNGVAGSAHAPPPAHPMSNIPPVLIAGALRRSSSSERVNTTYHQSSPVHLPTPGYQCQPPLRSVSPPESYQNRQQPVRHASELSADGASSPRTELSAISAYYGHEMYSAQRHEAPTRDEEHPRELPAYRHY</sequence>
<protein>
    <submittedName>
        <fullName evidence="3">Uncharacterized protein</fullName>
    </submittedName>
</protein>
<feature type="compositionally biased region" description="Polar residues" evidence="1">
    <location>
        <begin position="154"/>
        <end position="170"/>
    </location>
</feature>
<feature type="transmembrane region" description="Helical" evidence="2">
    <location>
        <begin position="37"/>
        <end position="58"/>
    </location>
</feature>
<accession>A0A7U2FJZ2</accession>
<keyword evidence="2" id="KW-0472">Membrane</keyword>
<keyword evidence="4" id="KW-1185">Reference proteome</keyword>
<dbReference type="EMBL" id="CP069039">
    <property type="protein sequence ID" value="QRD04526.1"/>
    <property type="molecule type" value="Genomic_DNA"/>
</dbReference>
<reference evidence="4" key="1">
    <citation type="journal article" date="2021" name="BMC Genomics">
        <title>Chromosome-level genome assembly and manually-curated proteome of model necrotroph Parastagonospora nodorum Sn15 reveals a genome-wide trove of candidate effector homologs, and redundancy of virulence-related functions within an accessory chromosome.</title>
        <authorList>
            <person name="Bertazzoni S."/>
            <person name="Jones D.A.B."/>
            <person name="Phan H.T."/>
            <person name="Tan K.-C."/>
            <person name="Hane J.K."/>
        </authorList>
    </citation>
    <scope>NUCLEOTIDE SEQUENCE [LARGE SCALE GENOMIC DNA]</scope>
    <source>
        <strain evidence="4">SN15 / ATCC MYA-4574 / FGSC 10173)</strain>
    </source>
</reference>
<name>A0A7U2FJZ2_PHANO</name>
<feature type="compositionally biased region" description="Basic and acidic residues" evidence="1">
    <location>
        <begin position="233"/>
        <end position="254"/>
    </location>
</feature>
<dbReference type="KEGG" id="pno:SNOG_10467"/>
<dbReference type="RefSeq" id="XP_001800737.1">
    <property type="nucleotide sequence ID" value="XM_001800685.1"/>
</dbReference>
<evidence type="ECO:0000256" key="1">
    <source>
        <dbReference type="SAM" id="MobiDB-lite"/>
    </source>
</evidence>
<keyword evidence="2" id="KW-0812">Transmembrane</keyword>
<feature type="compositionally biased region" description="Polar residues" evidence="1">
    <location>
        <begin position="189"/>
        <end position="198"/>
    </location>
</feature>
<evidence type="ECO:0000313" key="3">
    <source>
        <dbReference type="EMBL" id="QRD04526.1"/>
    </source>
</evidence>